<evidence type="ECO:0000313" key="2">
    <source>
        <dbReference type="Proteomes" id="UP001156484"/>
    </source>
</evidence>
<accession>A0ACD4DDW6</accession>
<evidence type="ECO:0000313" key="1">
    <source>
        <dbReference type="EMBL" id="UYP18269.1"/>
    </source>
</evidence>
<protein>
    <submittedName>
        <fullName evidence="1">ABC transporter permease</fullName>
    </submittedName>
</protein>
<keyword evidence="2" id="KW-1185">Reference proteome</keyword>
<sequence>MSSSAPPKERSGRKRSGRRIARRPVAVIAWGTAIFFVLLAILGPMLVGTDPLRQDAAPLLPIGSSGHLLGTDDLGRDQLARLVYGARPLVEVSILAAALSCIIGVVLGFVAGYRGGRLDQLLMRFTDLGMAMPSIVLIIIAVAIAGPGAGTLVVGVGIALAPAFARLTRTLALREASKDYVLAARVGGSRLTRTLFREILPNIAGPILVQFVTTLSIAAGFAAGMSYLGLGIQPPTPDWGYMVQAGQEFIYSAPQLVLLPALLTVLFVAACSFVGDDLRDAIDVKDMR</sequence>
<dbReference type="Proteomes" id="UP001156484">
    <property type="component" value="Chromosome"/>
</dbReference>
<gene>
    <name evidence="1" type="ORF">OED52_16630</name>
</gene>
<reference evidence="1" key="1">
    <citation type="submission" date="2022-10" db="EMBL/GenBank/DDBJ databases">
        <title>Rhodococcus ferula Z13 complete genome.</title>
        <authorList>
            <person name="Long X."/>
            <person name="Zang M."/>
        </authorList>
    </citation>
    <scope>NUCLEOTIDE SEQUENCE</scope>
    <source>
        <strain evidence="1">Z13</strain>
    </source>
</reference>
<organism evidence="1 2">
    <name type="scientific">Rhodococcus sacchari</name>
    <dbReference type="NCBI Taxonomy" id="2962047"/>
    <lineage>
        <taxon>Bacteria</taxon>
        <taxon>Bacillati</taxon>
        <taxon>Actinomycetota</taxon>
        <taxon>Actinomycetes</taxon>
        <taxon>Mycobacteriales</taxon>
        <taxon>Nocardiaceae</taxon>
        <taxon>Rhodococcus</taxon>
    </lineage>
</organism>
<dbReference type="EMBL" id="CP107551">
    <property type="protein sequence ID" value="UYP18269.1"/>
    <property type="molecule type" value="Genomic_DNA"/>
</dbReference>
<proteinExistence type="predicted"/>
<name>A0ACD4DDW6_9NOCA</name>